<dbReference type="EC" id="1.14.18.1" evidence="5"/>
<dbReference type="InterPro" id="IPR050316">
    <property type="entry name" value="Tyrosinase/Hemocyanin"/>
</dbReference>
<keyword evidence="5" id="KW-0560">Oxidoreductase</keyword>
<protein>
    <submittedName>
        <fullName evidence="5">Putative Tyrosinase</fullName>
        <ecNumber evidence="5">1.14.18.1</ecNumber>
    </submittedName>
</protein>
<dbReference type="PANTHER" id="PTHR11474:SF126">
    <property type="entry name" value="TYROSINASE-LIKE PROTEIN TYR-1-RELATED"/>
    <property type="match status" value="1"/>
</dbReference>
<evidence type="ECO:0000256" key="2">
    <source>
        <dbReference type="ARBA" id="ARBA00022723"/>
    </source>
</evidence>
<sequence>MKARKNQANLTATEWENFICAFRNLKEGFLKGVEKPSLDDFADEHAIAFKDGGNGKLHEWEAHTHGDHTGRKFLAWHRVFLNEFEKRLQREVPDVTIPYWNAFKDPFPEELKKISDNEGKRVDFPANSLGDLLPDFTQKDFEVFQLDLEGGYHNHVHAELGRTIGRAHAPRDAGFWLHHAFVDRQWGHWLVKHDGELPSTMDEMIKGDQIVIGKKVSDVLHTTQLGYVYGNGIYYNIEKQGSTDFSCILSKDTILCVKLPNEDFYAKLWVPAISSAAVFITMQQFPFFRPGSKLPIWAGETMYCDLRSGKLKVEPEQAHVQIVKKTAGATVTYQIKALNGTRMAIFNGLTNFAANDGEGTVDPEMLYI</sequence>
<evidence type="ECO:0000256" key="3">
    <source>
        <dbReference type="ARBA" id="ARBA00023008"/>
    </source>
</evidence>
<feature type="domain" description="Tyrosinase copper-binding" evidence="4">
    <location>
        <begin position="68"/>
        <end position="85"/>
    </location>
</feature>
<dbReference type="Proteomes" id="UP000199032">
    <property type="component" value="Unassembled WGS sequence"/>
</dbReference>
<dbReference type="Gene3D" id="1.10.1280.10">
    <property type="entry name" value="Di-copper center containing domain from catechol oxidase"/>
    <property type="match status" value="2"/>
</dbReference>
<dbReference type="AlphaFoldDB" id="A0A0S4LNR0"/>
<evidence type="ECO:0000259" key="4">
    <source>
        <dbReference type="PROSITE" id="PS00497"/>
    </source>
</evidence>
<dbReference type="GO" id="GO:0046872">
    <property type="term" value="F:metal ion binding"/>
    <property type="evidence" value="ECO:0007669"/>
    <property type="project" value="UniProtKB-KW"/>
</dbReference>
<proteinExistence type="inferred from homology"/>
<reference evidence="5 6" key="1">
    <citation type="submission" date="2015-10" db="EMBL/GenBank/DDBJ databases">
        <authorList>
            <person name="Gilbert D.G."/>
        </authorList>
    </citation>
    <scope>NUCLEOTIDE SEQUENCE [LARGE SCALE GENOMIC DNA]</scope>
    <source>
        <strain evidence="5">COMA1</strain>
    </source>
</reference>
<gene>
    <name evidence="5" type="ORF">COMA1_50168</name>
</gene>
<name>A0A0S4LNR0_9BACT</name>
<evidence type="ECO:0000256" key="1">
    <source>
        <dbReference type="ARBA" id="ARBA00009928"/>
    </source>
</evidence>
<organism evidence="5 6">
    <name type="scientific">Candidatus Nitrospira nitrosa</name>
    <dbReference type="NCBI Taxonomy" id="1742972"/>
    <lineage>
        <taxon>Bacteria</taxon>
        <taxon>Pseudomonadati</taxon>
        <taxon>Nitrospirota</taxon>
        <taxon>Nitrospiria</taxon>
        <taxon>Nitrospirales</taxon>
        <taxon>Nitrospiraceae</taxon>
        <taxon>Nitrospira</taxon>
    </lineage>
</organism>
<keyword evidence="2" id="KW-0479">Metal-binding</keyword>
<dbReference type="GO" id="GO:0004503">
    <property type="term" value="F:tyrosinase activity"/>
    <property type="evidence" value="ECO:0007669"/>
    <property type="project" value="UniProtKB-EC"/>
</dbReference>
<dbReference type="InterPro" id="IPR008922">
    <property type="entry name" value="Di-copper_centre_dom_sf"/>
</dbReference>
<dbReference type="SUPFAM" id="SSF48056">
    <property type="entry name" value="Di-copper centre-containing domain"/>
    <property type="match status" value="1"/>
</dbReference>
<dbReference type="STRING" id="1742972.COMA1_50168"/>
<dbReference type="OrthoDB" id="2874181at2"/>
<dbReference type="InterPro" id="IPR002227">
    <property type="entry name" value="Tyrosinase_Cu-bd"/>
</dbReference>
<dbReference type="Pfam" id="PF00264">
    <property type="entry name" value="Tyrosinase"/>
    <property type="match status" value="2"/>
</dbReference>
<dbReference type="EMBL" id="CZQA01000011">
    <property type="protein sequence ID" value="CUS38558.1"/>
    <property type="molecule type" value="Genomic_DNA"/>
</dbReference>
<evidence type="ECO:0000313" key="6">
    <source>
        <dbReference type="Proteomes" id="UP000199032"/>
    </source>
</evidence>
<dbReference type="PANTHER" id="PTHR11474">
    <property type="entry name" value="TYROSINASE FAMILY MEMBER"/>
    <property type="match status" value="1"/>
</dbReference>
<keyword evidence="6" id="KW-1185">Reference proteome</keyword>
<keyword evidence="3" id="KW-0186">Copper</keyword>
<dbReference type="RefSeq" id="WP_090750841.1">
    <property type="nucleotide sequence ID" value="NZ_CZQA01000011.1"/>
</dbReference>
<comment type="similarity">
    <text evidence="1">Belongs to the tyrosinase family.</text>
</comment>
<evidence type="ECO:0000313" key="5">
    <source>
        <dbReference type="EMBL" id="CUS38558.1"/>
    </source>
</evidence>
<dbReference type="PROSITE" id="PS00497">
    <property type="entry name" value="TYROSINASE_1"/>
    <property type="match status" value="1"/>
</dbReference>
<accession>A0A0S4LNR0</accession>